<evidence type="ECO:0000313" key="1">
    <source>
        <dbReference type="EMBL" id="MXN66576.1"/>
    </source>
</evidence>
<gene>
    <name evidence="1" type="ORF">GR183_16795</name>
</gene>
<name>A0A7X3LWY2_9HYPH</name>
<protein>
    <submittedName>
        <fullName evidence="1">Uncharacterized protein</fullName>
    </submittedName>
</protein>
<reference evidence="1 2" key="1">
    <citation type="submission" date="2019-12" db="EMBL/GenBank/DDBJ databases">
        <authorList>
            <person name="Li M."/>
        </authorList>
    </citation>
    <scope>NUCLEOTIDE SEQUENCE [LARGE SCALE GENOMIC DNA]</scope>
    <source>
        <strain evidence="1 2">GBMRC 2046</strain>
    </source>
</reference>
<dbReference type="RefSeq" id="WP_160776831.1">
    <property type="nucleotide sequence ID" value="NZ_WUMV01000008.1"/>
</dbReference>
<comment type="caution">
    <text evidence="1">The sequence shown here is derived from an EMBL/GenBank/DDBJ whole genome shotgun (WGS) entry which is preliminary data.</text>
</comment>
<accession>A0A7X3LWY2</accession>
<evidence type="ECO:0000313" key="2">
    <source>
        <dbReference type="Proteomes" id="UP000433101"/>
    </source>
</evidence>
<sequence>MGGNTETKVPASYPILDDSVRFAEQHVGEILHTPGSGDGENYRFIVRAAGRFGNGARSSGITEVTAQSRREAELKRLQAVALRIADYLQERIEAECAVSIAAE</sequence>
<organism evidence="1 2">
    <name type="scientific">Stappia sediminis</name>
    <dbReference type="NCBI Taxonomy" id="2692190"/>
    <lineage>
        <taxon>Bacteria</taxon>
        <taxon>Pseudomonadati</taxon>
        <taxon>Pseudomonadota</taxon>
        <taxon>Alphaproteobacteria</taxon>
        <taxon>Hyphomicrobiales</taxon>
        <taxon>Stappiaceae</taxon>
        <taxon>Stappia</taxon>
    </lineage>
</organism>
<dbReference type="Proteomes" id="UP000433101">
    <property type="component" value="Unassembled WGS sequence"/>
</dbReference>
<proteinExistence type="predicted"/>
<dbReference type="AlphaFoldDB" id="A0A7X3LWY2"/>
<dbReference type="EMBL" id="WUMV01000008">
    <property type="protein sequence ID" value="MXN66576.1"/>
    <property type="molecule type" value="Genomic_DNA"/>
</dbReference>
<keyword evidence="2" id="KW-1185">Reference proteome</keyword>